<feature type="transmembrane region" description="Helical" evidence="1">
    <location>
        <begin position="198"/>
        <end position="225"/>
    </location>
</feature>
<keyword evidence="1" id="KW-1133">Transmembrane helix</keyword>
<dbReference type="EMBL" id="HG810774">
    <property type="protein sequence ID" value="CDO65811.1"/>
    <property type="molecule type" value="Genomic_DNA"/>
</dbReference>
<dbReference type="PhylomeDB" id="A0A060RWQ7"/>
<protein>
    <recommendedName>
        <fullName evidence="4">CX3CL1-binding protein 1</fullName>
    </recommendedName>
</protein>
<keyword evidence="3" id="KW-1185">Reference proteome</keyword>
<keyword evidence="1" id="KW-0812">Transmembrane</keyword>
<dbReference type="Proteomes" id="UP000027581">
    <property type="component" value="Unassembled WGS sequence"/>
</dbReference>
<name>A0A060RWQ7_PLARE</name>
<accession>A0A060RWQ7</accession>
<evidence type="ECO:0000256" key="1">
    <source>
        <dbReference type="SAM" id="Phobius"/>
    </source>
</evidence>
<dbReference type="VEuPathDB" id="PlasmoDB:PRCDC_1300600"/>
<feature type="transmembrane region" description="Helical" evidence="1">
    <location>
        <begin position="6"/>
        <end position="26"/>
    </location>
</feature>
<gene>
    <name evidence="2" type="primary">GEXP07</name>
    <name evidence="2" type="ORF">PRCDC_1300600</name>
</gene>
<evidence type="ECO:0008006" key="4">
    <source>
        <dbReference type="Google" id="ProtNLM"/>
    </source>
</evidence>
<reference evidence="2" key="2">
    <citation type="submission" date="2014-05" db="EMBL/GenBank/DDBJ databases">
        <title>The genome sequences of chimpanzee malaria parasites reveal the path to human adaptation.</title>
        <authorList>
            <person name="Otto T.D."/>
            <person name="Rayner J.C."/>
            <person name="Boehme U."/>
            <person name="Pain A."/>
            <person name="Spottiswoode N."/>
            <person name="Sanders M."/>
            <person name="Quail M."/>
            <person name="Ollomo B."/>
            <person name="Renaud F."/>
            <person name="Thomas A.W."/>
            <person name="Prugnolle F."/>
            <person name="Conway D.J."/>
            <person name="Newbold C."/>
            <person name="Berriman M."/>
        </authorList>
    </citation>
    <scope>NUCLEOTIDE SEQUENCE [LARGE SCALE GENOMIC DNA]</scope>
    <source>
        <strain evidence="2">CDC</strain>
    </source>
</reference>
<evidence type="ECO:0000313" key="3">
    <source>
        <dbReference type="Proteomes" id="UP000027581"/>
    </source>
</evidence>
<sequence>MSFCYVRTISIALFLSIFLFLNNGNFKNNFYRKDNKYSSIKIRTFRSLAEEYQKDETEQCTPAKQEPKEFVNNDIEQDKNTYKKFKNNEQKKEILEEKMKDFVKLYVNKSSGECQRYRLQQHLKNYSSSNEYKKFMNKFVKFLKVHNDLNALKSQLHFNNVRAATIIFIAGFLSIFAILLTISAVAATSKFTNNMLAIAGVGALGSALSLPGMALLFVPAMLYVLNRKSEITDYYSERIIRQVSNF</sequence>
<reference evidence="2" key="1">
    <citation type="submission" date="2014-01" db="EMBL/GenBank/DDBJ databases">
        <authorList>
            <person name="Aslett M."/>
        </authorList>
    </citation>
    <scope>NUCLEOTIDE SEQUENCE</scope>
    <source>
        <strain evidence="2">CDC</strain>
    </source>
</reference>
<proteinExistence type="predicted"/>
<evidence type="ECO:0000313" key="2">
    <source>
        <dbReference type="EMBL" id="CDO65811.1"/>
    </source>
</evidence>
<dbReference type="AlphaFoldDB" id="A0A060RWQ7"/>
<dbReference type="VEuPathDB" id="PlasmoDB:PRG01_1303500"/>
<feature type="transmembrane region" description="Helical" evidence="1">
    <location>
        <begin position="163"/>
        <end position="186"/>
    </location>
</feature>
<organism evidence="2 3">
    <name type="scientific">Plasmodium reichenowi</name>
    <dbReference type="NCBI Taxonomy" id="5854"/>
    <lineage>
        <taxon>Eukaryota</taxon>
        <taxon>Sar</taxon>
        <taxon>Alveolata</taxon>
        <taxon>Apicomplexa</taxon>
        <taxon>Aconoidasida</taxon>
        <taxon>Haemosporida</taxon>
        <taxon>Plasmodiidae</taxon>
        <taxon>Plasmodium</taxon>
        <taxon>Plasmodium (Laverania)</taxon>
    </lineage>
</organism>
<keyword evidence="1" id="KW-0472">Membrane</keyword>